<feature type="compositionally biased region" description="Polar residues" evidence="7">
    <location>
        <begin position="606"/>
        <end position="615"/>
    </location>
</feature>
<dbReference type="SMART" id="SM00228">
    <property type="entry name" value="PDZ"/>
    <property type="match status" value="3"/>
</dbReference>
<reference evidence="12" key="1">
    <citation type="journal article" date="2017" name="BMC Dev. Biol.">
        <title>The asymmetric cell division machinery in the spiral-cleaving egg and embryo of the marine annelid Platynereis dumerilii.</title>
        <authorList>
            <person name="Nakama A.B."/>
            <person name="Chou H.C."/>
            <person name="Schneider S.Q."/>
        </authorList>
    </citation>
    <scope>NUCLEOTIDE SEQUENCE</scope>
</reference>
<feature type="domain" description="L27" evidence="11">
    <location>
        <begin position="4"/>
        <end position="64"/>
    </location>
</feature>
<dbReference type="SMART" id="SM00326">
    <property type="entry name" value="SH3"/>
    <property type="match status" value="1"/>
</dbReference>
<dbReference type="GO" id="GO:0016323">
    <property type="term" value="C:basolateral plasma membrane"/>
    <property type="evidence" value="ECO:0007669"/>
    <property type="project" value="TreeGrafter"/>
</dbReference>
<dbReference type="SUPFAM" id="SSF50044">
    <property type="entry name" value="SH3-domain"/>
    <property type="match status" value="1"/>
</dbReference>
<name>A0A2H5BFB1_PLADU</name>
<dbReference type="EMBL" id="MG197667">
    <property type="protein sequence ID" value="AUG84417.1"/>
    <property type="molecule type" value="mRNA"/>
</dbReference>
<keyword evidence="5" id="KW-0472">Membrane</keyword>
<dbReference type="GO" id="GO:0043005">
    <property type="term" value="C:neuron projection"/>
    <property type="evidence" value="ECO:0007669"/>
    <property type="project" value="InterPro"/>
</dbReference>
<dbReference type="InterPro" id="IPR008145">
    <property type="entry name" value="GK/Ca_channel_bsu"/>
</dbReference>
<evidence type="ECO:0000259" key="8">
    <source>
        <dbReference type="PROSITE" id="PS50002"/>
    </source>
</evidence>
<dbReference type="PROSITE" id="PS50106">
    <property type="entry name" value="PDZ"/>
    <property type="match status" value="3"/>
</dbReference>
<evidence type="ECO:0000256" key="3">
    <source>
        <dbReference type="ARBA" id="ARBA00022443"/>
    </source>
</evidence>
<dbReference type="Pfam" id="PF07653">
    <property type="entry name" value="SH3_2"/>
    <property type="match status" value="1"/>
</dbReference>
<keyword evidence="4" id="KW-0677">Repeat</keyword>
<dbReference type="InterPro" id="IPR036034">
    <property type="entry name" value="PDZ_sf"/>
</dbReference>
<feature type="domain" description="Guanylate kinase-like" evidence="9">
    <location>
        <begin position="695"/>
        <end position="870"/>
    </location>
</feature>
<evidence type="ECO:0000259" key="9">
    <source>
        <dbReference type="PROSITE" id="PS50052"/>
    </source>
</evidence>
<evidence type="ECO:0000256" key="6">
    <source>
        <dbReference type="PROSITE-ProRule" id="PRU00192"/>
    </source>
</evidence>
<evidence type="ECO:0000256" key="1">
    <source>
        <dbReference type="ARBA" id="ARBA00004370"/>
    </source>
</evidence>
<feature type="domain" description="PDZ" evidence="10">
    <location>
        <begin position="163"/>
        <end position="250"/>
    </location>
</feature>
<dbReference type="CDD" id="cd11861">
    <property type="entry name" value="SH3_DLG-like"/>
    <property type="match status" value="1"/>
</dbReference>
<dbReference type="GO" id="GO:0043113">
    <property type="term" value="P:receptor clustering"/>
    <property type="evidence" value="ECO:0007669"/>
    <property type="project" value="TreeGrafter"/>
</dbReference>
<dbReference type="InterPro" id="IPR036892">
    <property type="entry name" value="L27_dom_sf"/>
</dbReference>
<dbReference type="GO" id="GO:0098839">
    <property type="term" value="C:postsynaptic density membrane"/>
    <property type="evidence" value="ECO:0007669"/>
    <property type="project" value="TreeGrafter"/>
</dbReference>
<dbReference type="InterPro" id="IPR016313">
    <property type="entry name" value="DLG1-like"/>
</dbReference>
<dbReference type="CDD" id="cd06723">
    <property type="entry name" value="PDZ1_Dlg1-2-4-like"/>
    <property type="match status" value="1"/>
</dbReference>
<dbReference type="GO" id="GO:0097120">
    <property type="term" value="P:receptor localization to synapse"/>
    <property type="evidence" value="ECO:0007669"/>
    <property type="project" value="TreeGrafter"/>
</dbReference>
<feature type="domain" description="PDZ" evidence="10">
    <location>
        <begin position="402"/>
        <end position="483"/>
    </location>
</feature>
<sequence length="886" mass="98683">MPVKKQDAHRALELLEDYHSRLTKPQDRPLRNAIERVIRIFKSRLFMALLDIQEFYEVTLLDDSKSTHQKTLETLQIASKWERQPPITNSQPAMLEKFRYPSQQDEEPLPPPPPELMEPKQMMHETLHQQYSHDAPHYDQPQATEHYDNTDYINGEGEWEYVEVTLERGGTGLGFSIAGGTDNPHIGDDPSIYITKIIPGGAAAADGTLRMNDIILSVNDVDCVNVTHAQAVEALKRAGNTVKLVVKRLKAATEEIVELELVKGNKGLGFSIAGGKGNQHIPGDNGIFVTKIIDGGAAQIDGRLAVGDRLLAVNTANLTDVTHEDAVAALKATQERVLLVVAKPTYITGEGDIVMDPTTPSVHSEYTGDGHIHTPASGYQTPSTPPHKMAEVNHDIAREPRKILLKKGGSGLGFNIVGGEDGEGIFISFILAGGAADLSGELHKGDQLLSVNGIDLRDATHEQAAAALKGAGETVEVIAQYRPEAMENVFVEYNRFEAKISDLREQLMDKSTGSLRTTQKKSMYVRALFDYDPTKDSGLPSKGLAFKYGDILHVTNASDDEWWQARKLVPEGEEDNLGIIPSKRRVERKERARLKNVKFQGKGQERSNSTDQLMGTSDRKKKNFSFSRKFPFMKSKDQSGSEDAISADEQNDSPTKGSLTAINENVTLPQPQPIPAGEEPVLSYEAVVQQELKYTRPVIILGPLKDRINDDLISEFPDKFGSCVPHTTRPKRDYEVDSRDYHFVTSREQMEKDIQNHLFIEAGQYNDHLYGTSVQSVRDVAEKGKHCILDVSGNAIKRLQVAQLYPIAIFIKPKSVESIMEWNKRMTEEQTRKAYDRALKLEQEFGEYFTAVVTGDTPEEIYAKVKEVIRDQSGPTIWVPAKDKLQ</sequence>
<comment type="subcellular location">
    <subcellularLocation>
        <location evidence="1">Membrane</location>
    </subcellularLocation>
</comment>
<dbReference type="CDD" id="cd00071">
    <property type="entry name" value="GMPK"/>
    <property type="match status" value="1"/>
</dbReference>
<feature type="domain" description="PDZ" evidence="10">
    <location>
        <begin position="258"/>
        <end position="345"/>
    </location>
</feature>
<dbReference type="SMART" id="SM00569">
    <property type="entry name" value="L27"/>
    <property type="match status" value="1"/>
</dbReference>
<dbReference type="InterPro" id="IPR001452">
    <property type="entry name" value="SH3_domain"/>
</dbReference>
<dbReference type="Gene3D" id="1.10.287.470">
    <property type="entry name" value="Helix hairpin bin"/>
    <property type="match status" value="1"/>
</dbReference>
<feature type="region of interest" description="Disordered" evidence="7">
    <location>
        <begin position="591"/>
        <end position="620"/>
    </location>
</feature>
<protein>
    <submittedName>
        <fullName evidence="12">Dlg</fullName>
    </submittedName>
</protein>
<dbReference type="FunFam" id="1.10.287.470:FF:000001">
    <property type="entry name" value="Disks large 1 isoform X3"/>
    <property type="match status" value="1"/>
</dbReference>
<dbReference type="Pfam" id="PF00625">
    <property type="entry name" value="Guanylate_kin"/>
    <property type="match status" value="1"/>
</dbReference>
<dbReference type="InterPro" id="IPR008144">
    <property type="entry name" value="Guanylate_kin-like_dom"/>
</dbReference>
<dbReference type="GO" id="GO:0007268">
    <property type="term" value="P:chemical synaptic transmission"/>
    <property type="evidence" value="ECO:0007669"/>
    <property type="project" value="InterPro"/>
</dbReference>
<dbReference type="InterPro" id="IPR001478">
    <property type="entry name" value="PDZ"/>
</dbReference>
<dbReference type="InterPro" id="IPR027417">
    <property type="entry name" value="P-loop_NTPase"/>
</dbReference>
<dbReference type="PROSITE" id="PS50002">
    <property type="entry name" value="SH3"/>
    <property type="match status" value="1"/>
</dbReference>
<dbReference type="PIRSF" id="PIRSF001741">
    <property type="entry name" value="MAGUK_DLGH"/>
    <property type="match status" value="1"/>
</dbReference>
<dbReference type="InterPro" id="IPR036028">
    <property type="entry name" value="SH3-like_dom_sf"/>
</dbReference>
<dbReference type="FunFam" id="2.30.42.10:FF:000001">
    <property type="entry name" value="Disks large homolog 1 isoform 2"/>
    <property type="match status" value="1"/>
</dbReference>
<evidence type="ECO:0000256" key="4">
    <source>
        <dbReference type="ARBA" id="ARBA00022737"/>
    </source>
</evidence>
<dbReference type="FunFam" id="3.40.50.300:FF:001402">
    <property type="entry name" value="Discs, large homolog 3 (Drosophila)"/>
    <property type="match status" value="1"/>
</dbReference>
<dbReference type="PANTHER" id="PTHR23119">
    <property type="entry name" value="DISCS LARGE"/>
    <property type="match status" value="1"/>
</dbReference>
<evidence type="ECO:0000256" key="5">
    <source>
        <dbReference type="ARBA" id="ARBA00023136"/>
    </source>
</evidence>
<dbReference type="GO" id="GO:0098609">
    <property type="term" value="P:cell-cell adhesion"/>
    <property type="evidence" value="ECO:0007669"/>
    <property type="project" value="TreeGrafter"/>
</dbReference>
<dbReference type="GO" id="GO:0031594">
    <property type="term" value="C:neuromuscular junction"/>
    <property type="evidence" value="ECO:0007669"/>
    <property type="project" value="InterPro"/>
</dbReference>
<dbReference type="CDD" id="cd06795">
    <property type="entry name" value="PDZ3_Dlg1-2-4-like"/>
    <property type="match status" value="1"/>
</dbReference>
<dbReference type="Gene3D" id="3.40.50.300">
    <property type="entry name" value="P-loop containing nucleotide triphosphate hydrolases"/>
    <property type="match status" value="1"/>
</dbReference>
<dbReference type="Pfam" id="PF00595">
    <property type="entry name" value="PDZ"/>
    <property type="match status" value="3"/>
</dbReference>
<dbReference type="InterPro" id="IPR004172">
    <property type="entry name" value="L27_dom"/>
</dbReference>
<dbReference type="SUPFAM" id="SSF50156">
    <property type="entry name" value="PDZ domain-like"/>
    <property type="match status" value="3"/>
</dbReference>
<dbReference type="PROSITE" id="PS50052">
    <property type="entry name" value="GUANYLATE_KINASE_2"/>
    <property type="match status" value="1"/>
</dbReference>
<organism evidence="12">
    <name type="scientific">Platynereis dumerilii</name>
    <name type="common">Dumeril's clam worm</name>
    <dbReference type="NCBI Taxonomy" id="6359"/>
    <lineage>
        <taxon>Eukaryota</taxon>
        <taxon>Metazoa</taxon>
        <taxon>Spiralia</taxon>
        <taxon>Lophotrochozoa</taxon>
        <taxon>Annelida</taxon>
        <taxon>Polychaeta</taxon>
        <taxon>Errantia</taxon>
        <taxon>Phyllodocida</taxon>
        <taxon>Nereididae</taxon>
        <taxon>Platynereis</taxon>
    </lineage>
</organism>
<evidence type="ECO:0000256" key="2">
    <source>
        <dbReference type="ARBA" id="ARBA00007014"/>
    </source>
</evidence>
<evidence type="ECO:0000313" key="12">
    <source>
        <dbReference type="EMBL" id="AUG84417.1"/>
    </source>
</evidence>
<dbReference type="InterPro" id="IPR015143">
    <property type="entry name" value="L27_1"/>
</dbReference>
<dbReference type="Gene3D" id="2.30.30.40">
    <property type="entry name" value="SH3 Domains"/>
    <property type="match status" value="1"/>
</dbReference>
<evidence type="ECO:0000256" key="7">
    <source>
        <dbReference type="SAM" id="MobiDB-lite"/>
    </source>
</evidence>
<dbReference type="FunFam" id="2.30.42.10:FF:000004">
    <property type="entry name" value="Disks large homolog 4 isoform 2"/>
    <property type="match status" value="1"/>
</dbReference>
<dbReference type="PROSITE" id="PS51022">
    <property type="entry name" value="L27"/>
    <property type="match status" value="1"/>
</dbReference>
<dbReference type="Pfam" id="PF09058">
    <property type="entry name" value="L27_1"/>
    <property type="match status" value="1"/>
</dbReference>
<dbReference type="CDD" id="cd06724">
    <property type="entry name" value="PDZ2_Dlg1-2-4-like"/>
    <property type="match status" value="1"/>
</dbReference>
<feature type="region of interest" description="Disordered" evidence="7">
    <location>
        <begin position="632"/>
        <end position="659"/>
    </location>
</feature>
<dbReference type="GO" id="GO:0099072">
    <property type="term" value="P:regulation of postsynaptic membrane neurotransmitter receptor levels"/>
    <property type="evidence" value="ECO:0007669"/>
    <property type="project" value="TreeGrafter"/>
</dbReference>
<dbReference type="GO" id="GO:0045197">
    <property type="term" value="P:establishment or maintenance of epithelial cell apical/basal polarity"/>
    <property type="evidence" value="ECO:0007669"/>
    <property type="project" value="TreeGrafter"/>
</dbReference>
<dbReference type="AlphaFoldDB" id="A0A2H5BFB1"/>
<evidence type="ECO:0000259" key="11">
    <source>
        <dbReference type="PROSITE" id="PS51022"/>
    </source>
</evidence>
<dbReference type="PANTHER" id="PTHR23119:SF51">
    <property type="entry name" value="DISKS LARGE 1 TUMOR SUPPRESSOR PROTEIN"/>
    <property type="match status" value="1"/>
</dbReference>
<feature type="domain" description="SH3" evidence="8">
    <location>
        <begin position="520"/>
        <end position="590"/>
    </location>
</feature>
<dbReference type="SUPFAM" id="SSF52540">
    <property type="entry name" value="P-loop containing nucleoside triphosphate hydrolases"/>
    <property type="match status" value="1"/>
</dbReference>
<dbReference type="FunFam" id="2.30.42.10:FF:000002">
    <property type="entry name" value="Disks large homolog 4 isoform 2"/>
    <property type="match status" value="1"/>
</dbReference>
<evidence type="ECO:0000259" key="10">
    <source>
        <dbReference type="PROSITE" id="PS50106"/>
    </source>
</evidence>
<dbReference type="Gene3D" id="2.30.42.10">
    <property type="match status" value="3"/>
</dbReference>
<comment type="similarity">
    <text evidence="2">Belongs to the MAGUK family.</text>
</comment>
<accession>A0A2H5BFB1</accession>
<dbReference type="SMART" id="SM00072">
    <property type="entry name" value="GuKc"/>
    <property type="match status" value="1"/>
</dbReference>
<dbReference type="InterPro" id="IPR050614">
    <property type="entry name" value="Synaptic_Scaffolding_LAP-MAGUK"/>
</dbReference>
<dbReference type="GO" id="GO:0019901">
    <property type="term" value="F:protein kinase binding"/>
    <property type="evidence" value="ECO:0007669"/>
    <property type="project" value="TreeGrafter"/>
</dbReference>
<keyword evidence="3 6" id="KW-0728">SH3 domain</keyword>
<proteinExistence type="evidence at transcript level"/>
<dbReference type="SUPFAM" id="SSF101288">
    <property type="entry name" value="L27 domain"/>
    <property type="match status" value="1"/>
</dbReference>